<dbReference type="NCBIfam" id="TIGR01978">
    <property type="entry name" value="sufC"/>
    <property type="match status" value="1"/>
</dbReference>
<dbReference type="AlphaFoldDB" id="L9UAD1"/>
<dbReference type="PANTHER" id="PTHR43204:SF1">
    <property type="entry name" value="ABC TRANSPORTER I FAMILY MEMBER 6, CHLOROPLASTIC"/>
    <property type="match status" value="1"/>
</dbReference>
<dbReference type="InterPro" id="IPR027417">
    <property type="entry name" value="P-loop_NTPase"/>
</dbReference>
<dbReference type="InterPro" id="IPR003593">
    <property type="entry name" value="AAA+_ATPase"/>
</dbReference>
<dbReference type="PATRIC" id="fig|1204738.3.peg.2184"/>
<dbReference type="SMART" id="SM00382">
    <property type="entry name" value="AAA"/>
    <property type="match status" value="1"/>
</dbReference>
<dbReference type="InterPro" id="IPR003439">
    <property type="entry name" value="ABC_transporter-like_ATP-bd"/>
</dbReference>
<dbReference type="CDD" id="cd03217">
    <property type="entry name" value="ABC_FeS_Assembly"/>
    <property type="match status" value="1"/>
</dbReference>
<dbReference type="PROSITE" id="PS00211">
    <property type="entry name" value="ABC_TRANSPORTER_1"/>
    <property type="match status" value="1"/>
</dbReference>
<dbReference type="InterPro" id="IPR017871">
    <property type="entry name" value="ABC_transporter-like_CS"/>
</dbReference>
<dbReference type="Pfam" id="PF00005">
    <property type="entry name" value="ABC_tran"/>
    <property type="match status" value="1"/>
</dbReference>
<dbReference type="SUPFAM" id="SSF52540">
    <property type="entry name" value="P-loop containing nucleoside triphosphate hydrolases"/>
    <property type="match status" value="1"/>
</dbReference>
<dbReference type="PROSITE" id="PS50893">
    <property type="entry name" value="ABC_TRANSPORTER_2"/>
    <property type="match status" value="1"/>
</dbReference>
<dbReference type="GO" id="GO:0005524">
    <property type="term" value="F:ATP binding"/>
    <property type="evidence" value="ECO:0007669"/>
    <property type="project" value="UniProtKB-KW"/>
</dbReference>
<dbReference type="EMBL" id="AOPO01000004">
    <property type="protein sequence ID" value="ELY21880.1"/>
    <property type="molecule type" value="Genomic_DNA"/>
</dbReference>
<dbReference type="Gene3D" id="3.40.50.300">
    <property type="entry name" value="P-loop containing nucleotide triphosphate hydrolases"/>
    <property type="match status" value="1"/>
</dbReference>
<keyword evidence="3" id="KW-0067">ATP-binding</keyword>
<comment type="caution">
    <text evidence="5">The sequence shown here is derived from an EMBL/GenBank/DDBJ whole genome shotgun (WGS) entry which is preliminary data.</text>
</comment>
<evidence type="ECO:0000313" key="6">
    <source>
        <dbReference type="Proteomes" id="UP000011651"/>
    </source>
</evidence>
<gene>
    <name evidence="5" type="ORF">HALTITAN_1451</name>
</gene>
<evidence type="ECO:0000256" key="1">
    <source>
        <dbReference type="ARBA" id="ARBA00006216"/>
    </source>
</evidence>
<evidence type="ECO:0000256" key="3">
    <source>
        <dbReference type="ARBA" id="ARBA00022840"/>
    </source>
</evidence>
<evidence type="ECO:0000313" key="5">
    <source>
        <dbReference type="EMBL" id="ELY21880.1"/>
    </source>
</evidence>
<keyword evidence="2" id="KW-0547">Nucleotide-binding</keyword>
<feature type="domain" description="ABC transporter" evidence="4">
    <location>
        <begin position="24"/>
        <end position="268"/>
    </location>
</feature>
<dbReference type="InterPro" id="IPR010230">
    <property type="entry name" value="FeS-cluster_ATPase_SufC"/>
</dbReference>
<comment type="similarity">
    <text evidence="1">Belongs to the ABC transporter superfamily. Ycf16 family.</text>
</comment>
<reference evidence="5 6" key="1">
    <citation type="journal article" date="2013" name="Genome Announc.">
        <title>Draft Genome of the Marine Gammaproteobacterium Halomonas titanicae.</title>
        <authorList>
            <person name="Sanchez-Porro C."/>
            <person name="de la Haba R.R."/>
            <person name="Cruz-Hernandez N."/>
            <person name="Gonzalez J.M."/>
            <person name="Reyes-Guirao C."/>
            <person name="Navarro-Sampedro L."/>
            <person name="Carballo M."/>
            <person name="Ventosa A."/>
        </authorList>
    </citation>
    <scope>NUCLEOTIDE SEQUENCE [LARGE SCALE GENOMIC DNA]</scope>
    <source>
        <strain evidence="5 6">BH1</strain>
    </source>
</reference>
<dbReference type="PANTHER" id="PTHR43204">
    <property type="entry name" value="ABC TRANSPORTER I FAMILY MEMBER 6, CHLOROPLASTIC"/>
    <property type="match status" value="1"/>
</dbReference>
<dbReference type="Proteomes" id="UP000011651">
    <property type="component" value="Unassembled WGS sequence"/>
</dbReference>
<organism evidence="5 6">
    <name type="scientific">Vreelandella titanicae BH1</name>
    <dbReference type="NCBI Taxonomy" id="1204738"/>
    <lineage>
        <taxon>Bacteria</taxon>
        <taxon>Pseudomonadati</taxon>
        <taxon>Pseudomonadota</taxon>
        <taxon>Gammaproteobacteria</taxon>
        <taxon>Oceanospirillales</taxon>
        <taxon>Halomonadaceae</taxon>
        <taxon>Vreelandella</taxon>
    </lineage>
</organism>
<evidence type="ECO:0000259" key="4">
    <source>
        <dbReference type="PROSITE" id="PS50893"/>
    </source>
</evidence>
<sequence>MSSSPNFISVAVATRQNQKVFNMLQVKDLHVTVEGNEILKGLTLTINAGEVHAIMGPNGAGKSTLSAVIAGKDGYEVTQGTVTFDGKDVLEMEIEERAQAGLLLGFQYPVEIPGVKNIYLLKSALNAQRVARGEGEMPAPEFMKLVKEKLGYMKMDASFLQRAVNEGFSGGEKKRNEILQMLVLQPKLAMLDEIDSGLDIDAMKVVADGVNSLRAEDRAILLVTHYQRLLDYIVPDQVHVLVDGRIVKTGDAELAKQLEANGYEGIEESVA</sequence>
<accession>L9UAD1</accession>
<dbReference type="GO" id="GO:0016887">
    <property type="term" value="F:ATP hydrolysis activity"/>
    <property type="evidence" value="ECO:0007669"/>
    <property type="project" value="InterPro"/>
</dbReference>
<evidence type="ECO:0000256" key="2">
    <source>
        <dbReference type="ARBA" id="ARBA00022741"/>
    </source>
</evidence>
<protein>
    <submittedName>
        <fullName evidence="5">ATPase SufC, SUF system FeS cluster assembly</fullName>
    </submittedName>
</protein>
<name>L9UAD1_9GAMM</name>
<proteinExistence type="inferred from homology"/>